<reference evidence="2 3" key="1">
    <citation type="submission" date="2017-05" db="EMBL/GenBank/DDBJ databases">
        <title>Genome sequence of Pediococcus pentosaceus strain SRCM100892.</title>
        <authorList>
            <person name="Cho S.H."/>
        </authorList>
    </citation>
    <scope>NUCLEOTIDE SEQUENCE [LARGE SCALE GENOMIC DNA]</scope>
    <source>
        <strain evidence="2 3">SRCM100892</strain>
        <plasmid evidence="3">Plasmid ppc892-1</plasmid>
    </source>
</reference>
<accession>A0A1Y0VR37</accession>
<dbReference type="EMBL" id="CP021471">
    <property type="protein sequence ID" value="ARW18616.1"/>
    <property type="molecule type" value="Genomic_DNA"/>
</dbReference>
<keyword evidence="2" id="KW-0067">ATP-binding</keyword>
<dbReference type="GO" id="GO:0005524">
    <property type="term" value="F:ATP binding"/>
    <property type="evidence" value="ECO:0007669"/>
    <property type="project" value="UniProtKB-KW"/>
</dbReference>
<keyword evidence="2" id="KW-0614">Plasmid</keyword>
<sequence>MKFTYISQVDERDCGAACLAMVSATFNKNISISKIRELEKTSLDGSTALGFK</sequence>
<dbReference type="AlphaFoldDB" id="A0A1Y0VR37"/>
<protein>
    <submittedName>
        <fullName evidence="2">Mesentericin-Y105 transport/processing ATP-binding protein MesD</fullName>
    </submittedName>
</protein>
<evidence type="ECO:0000313" key="2">
    <source>
        <dbReference type="EMBL" id="ARW18616.1"/>
    </source>
</evidence>
<dbReference type="Proteomes" id="UP000196118">
    <property type="component" value="Plasmid pPC892-1"/>
</dbReference>
<name>A0A1Y0VR37_PEDPE</name>
<evidence type="ECO:0000313" key="3">
    <source>
        <dbReference type="Proteomes" id="UP000196118"/>
    </source>
</evidence>
<dbReference type="GO" id="GO:0006508">
    <property type="term" value="P:proteolysis"/>
    <property type="evidence" value="ECO:0007669"/>
    <property type="project" value="InterPro"/>
</dbReference>
<gene>
    <name evidence="2" type="ORF">S100892_00010</name>
</gene>
<dbReference type="Pfam" id="PF03412">
    <property type="entry name" value="Peptidase_C39"/>
    <property type="match status" value="1"/>
</dbReference>
<feature type="domain" description="Peptidase C39" evidence="1">
    <location>
        <begin position="3"/>
        <end position="51"/>
    </location>
</feature>
<dbReference type="GO" id="GO:0016020">
    <property type="term" value="C:membrane"/>
    <property type="evidence" value="ECO:0007669"/>
    <property type="project" value="InterPro"/>
</dbReference>
<dbReference type="InterPro" id="IPR005074">
    <property type="entry name" value="Peptidase_C39"/>
</dbReference>
<dbReference type="RefSeq" id="WP_094104123.1">
    <property type="nucleotide sequence ID" value="NZ_CP039379.1"/>
</dbReference>
<proteinExistence type="predicted"/>
<dbReference type="Gene3D" id="3.90.70.10">
    <property type="entry name" value="Cysteine proteinases"/>
    <property type="match status" value="1"/>
</dbReference>
<dbReference type="GO" id="GO:0008233">
    <property type="term" value="F:peptidase activity"/>
    <property type="evidence" value="ECO:0007669"/>
    <property type="project" value="InterPro"/>
</dbReference>
<organism evidence="2 3">
    <name type="scientific">Pediococcus pentosaceus</name>
    <dbReference type="NCBI Taxonomy" id="1255"/>
    <lineage>
        <taxon>Bacteria</taxon>
        <taxon>Bacillati</taxon>
        <taxon>Bacillota</taxon>
        <taxon>Bacilli</taxon>
        <taxon>Lactobacillales</taxon>
        <taxon>Lactobacillaceae</taxon>
        <taxon>Pediococcus</taxon>
    </lineage>
</organism>
<keyword evidence="2" id="KW-0547">Nucleotide-binding</keyword>
<evidence type="ECO:0000259" key="1">
    <source>
        <dbReference type="Pfam" id="PF03412"/>
    </source>
</evidence>
<geneLocation type="plasmid" evidence="3">
    <name>ppc892-1</name>
</geneLocation>